<sequence>MLSPDSPPPYAVAPAVGVSAVNDRRPEQYYPTRSSRLPKLYLTLVRSRNKSPPILLVIMCPQSNNTACGKQSRVHLNDYKTIHKAGKKHLAPEIHRGYMLQPFRRPGTRMYKAHSDA</sequence>
<evidence type="ECO:0000313" key="1">
    <source>
        <dbReference type="EMBL" id="JAV56619.1"/>
    </source>
</evidence>
<accession>A0A1Y1K529</accession>
<reference evidence="1" key="1">
    <citation type="journal article" date="2016" name="Sci. Rep.">
        <title>Molecular characterization of firefly nuptial gifts: a multi-omics approach sheds light on postcopulatory sexual selection.</title>
        <authorList>
            <person name="Al-Wathiqui N."/>
            <person name="Fallon T.R."/>
            <person name="South A."/>
            <person name="Weng J.K."/>
            <person name="Lewis S.M."/>
        </authorList>
    </citation>
    <scope>NUCLEOTIDE SEQUENCE</scope>
</reference>
<dbReference type="AlphaFoldDB" id="A0A1Y1K529"/>
<protein>
    <submittedName>
        <fullName evidence="1">Uncharacterized protein</fullName>
    </submittedName>
</protein>
<dbReference type="EMBL" id="GEZM01092282">
    <property type="protein sequence ID" value="JAV56619.1"/>
    <property type="molecule type" value="Transcribed_RNA"/>
</dbReference>
<name>A0A1Y1K529_PHOPY</name>
<organism evidence="1">
    <name type="scientific">Photinus pyralis</name>
    <name type="common">Common eastern firefly</name>
    <name type="synonym">Lampyris pyralis</name>
    <dbReference type="NCBI Taxonomy" id="7054"/>
    <lineage>
        <taxon>Eukaryota</taxon>
        <taxon>Metazoa</taxon>
        <taxon>Ecdysozoa</taxon>
        <taxon>Arthropoda</taxon>
        <taxon>Hexapoda</taxon>
        <taxon>Insecta</taxon>
        <taxon>Pterygota</taxon>
        <taxon>Neoptera</taxon>
        <taxon>Endopterygota</taxon>
        <taxon>Coleoptera</taxon>
        <taxon>Polyphaga</taxon>
        <taxon>Elateriformia</taxon>
        <taxon>Elateroidea</taxon>
        <taxon>Lampyridae</taxon>
        <taxon>Lampyrinae</taxon>
        <taxon>Photinus</taxon>
    </lineage>
</organism>
<proteinExistence type="predicted"/>